<feature type="chain" id="PRO_5008611635" evidence="1">
    <location>
        <begin position="23"/>
        <end position="276"/>
    </location>
</feature>
<comment type="caution">
    <text evidence="4">The sequence shown here is derived from an EMBL/GenBank/DDBJ whole genome shotgun (WGS) entry which is preliminary data.</text>
</comment>
<protein>
    <submittedName>
        <fullName evidence="4">Polymerase</fullName>
    </submittedName>
</protein>
<evidence type="ECO:0000256" key="1">
    <source>
        <dbReference type="SAM" id="SignalP"/>
    </source>
</evidence>
<sequence length="276" mass="29531">MKKLSKIAVAVMACGVVGFTQAQVVGGVSTDTTQTKYIIVKAGLKDGKAGIEVHDRNLPDYSPKTEKALSKTANNKGQSMALMAERADKWISRITGVAKKDSNGVVVAKLYKMPKLTLIMPDHTGLGRLSFKQVGNMDTYYGEWENVAGGNTEEKNVSVYYVGSNPTTTLPSGQAVYSVKGINQYDNFDKSLMTGEFDVDFDAGTIEGSLSKPDLKLSIQSQINKRDATFEGSAKAEGVTGKSEGRFYGAKAEGLAGMATFASKPEYNTAFGGTKN</sequence>
<feature type="signal peptide" evidence="1">
    <location>
        <begin position="1"/>
        <end position="22"/>
    </location>
</feature>
<name>A0A1B8PFZ1_HAEHA</name>
<dbReference type="NCBIfam" id="NF041636">
    <property type="entry name" value="slam_lipo"/>
    <property type="match status" value="1"/>
</dbReference>
<dbReference type="SUPFAM" id="SSF56925">
    <property type="entry name" value="OMPA-like"/>
    <property type="match status" value="1"/>
</dbReference>
<dbReference type="Pfam" id="PF22828">
    <property type="entry name" value="HphA_N"/>
    <property type="match status" value="1"/>
</dbReference>
<dbReference type="InterPro" id="IPR054535">
    <property type="entry name" value="HphA_N"/>
</dbReference>
<evidence type="ECO:0000259" key="2">
    <source>
        <dbReference type="Pfam" id="PF22828"/>
    </source>
</evidence>
<dbReference type="OrthoDB" id="8607327at2"/>
<feature type="domain" description="HphA C-terminal" evidence="3">
    <location>
        <begin position="171"/>
        <end position="275"/>
    </location>
</feature>
<dbReference type="Proteomes" id="UP000092611">
    <property type="component" value="Unassembled WGS sequence"/>
</dbReference>
<evidence type="ECO:0000259" key="3">
    <source>
        <dbReference type="Pfam" id="PF22829"/>
    </source>
</evidence>
<reference evidence="4 5" key="1">
    <citation type="submission" date="2016-06" db="EMBL/GenBank/DDBJ databases">
        <title>Draft genome of Haemophilus haemolyticus CCUG 24149.</title>
        <authorList>
            <person name="Engstrom-Jakobsson H."/>
            <person name="Salva-Serra F."/>
            <person name="Thorell K."/>
            <person name="Gonzales-Siles L."/>
            <person name="Karlsson R."/>
            <person name="Boulund F."/>
            <person name="Engstrand L."/>
            <person name="Kristiansson E."/>
            <person name="Moore E."/>
        </authorList>
    </citation>
    <scope>NUCLEOTIDE SEQUENCE [LARGE SCALE GENOMIC DNA]</scope>
    <source>
        <strain evidence="4 5">CCUG 24149</strain>
    </source>
</reference>
<dbReference type="InterPro" id="IPR011250">
    <property type="entry name" value="OMP/PagP_B-barrel"/>
</dbReference>
<dbReference type="EMBL" id="LZDL01000007">
    <property type="protein sequence ID" value="OBX47786.1"/>
    <property type="molecule type" value="Genomic_DNA"/>
</dbReference>
<evidence type="ECO:0000313" key="4">
    <source>
        <dbReference type="EMBL" id="OBX47786.1"/>
    </source>
</evidence>
<gene>
    <name evidence="4" type="ORF">A9Z62_07630</name>
</gene>
<dbReference type="InterPro" id="IPR054536">
    <property type="entry name" value="HphA_C"/>
</dbReference>
<organism evidence="4 5">
    <name type="scientific">Haemophilus haemolyticus</name>
    <dbReference type="NCBI Taxonomy" id="726"/>
    <lineage>
        <taxon>Bacteria</taxon>
        <taxon>Pseudomonadati</taxon>
        <taxon>Pseudomonadota</taxon>
        <taxon>Gammaproteobacteria</taxon>
        <taxon>Pasteurellales</taxon>
        <taxon>Pasteurellaceae</taxon>
        <taxon>Haemophilus</taxon>
    </lineage>
</organism>
<dbReference type="Pfam" id="PF22829">
    <property type="entry name" value="HphA_C"/>
    <property type="match status" value="1"/>
</dbReference>
<dbReference type="AlphaFoldDB" id="A0A1B8PFZ1"/>
<dbReference type="RefSeq" id="WP_065245981.1">
    <property type="nucleotide sequence ID" value="NZ_LZDL01000007.1"/>
</dbReference>
<proteinExistence type="predicted"/>
<dbReference type="Gene3D" id="2.40.160.90">
    <property type="match status" value="1"/>
</dbReference>
<dbReference type="InterPro" id="IPR054843">
    <property type="entry name" value="Slam_hemophilin_C"/>
</dbReference>
<feature type="domain" description="HphA N-terminal heme-binding" evidence="2">
    <location>
        <begin position="95"/>
        <end position="148"/>
    </location>
</feature>
<evidence type="ECO:0000313" key="5">
    <source>
        <dbReference type="Proteomes" id="UP000092611"/>
    </source>
</evidence>
<keyword evidence="1" id="KW-0732">Signal</keyword>
<accession>A0A1B8PFZ1</accession>